<evidence type="ECO:0000256" key="1">
    <source>
        <dbReference type="SAM" id="Coils"/>
    </source>
</evidence>
<dbReference type="InterPro" id="IPR009636">
    <property type="entry name" value="SCAF"/>
</dbReference>
<keyword evidence="3" id="KW-1185">Reference proteome</keyword>
<organism evidence="2 3">
    <name type="scientific">Lysinibacillus sphaericus</name>
    <name type="common">Bacillus sphaericus</name>
    <dbReference type="NCBI Taxonomy" id="1421"/>
    <lineage>
        <taxon>Bacteria</taxon>
        <taxon>Bacillati</taxon>
        <taxon>Bacillota</taxon>
        <taxon>Bacilli</taxon>
        <taxon>Bacillales</taxon>
        <taxon>Bacillaceae</taxon>
        <taxon>Lysinibacillus</taxon>
    </lineage>
</organism>
<keyword evidence="1" id="KW-0175">Coiled coil</keyword>
<dbReference type="RefSeq" id="WP_103976561.1">
    <property type="nucleotide sequence ID" value="NZ_PGLV01000001.1"/>
</dbReference>
<dbReference type="Pfam" id="PF06810">
    <property type="entry name" value="Phage_scaffold"/>
    <property type="match status" value="1"/>
</dbReference>
<gene>
    <name evidence="2" type="ORF">LYSIN_01215</name>
</gene>
<dbReference type="AlphaFoldDB" id="A0A2S5D095"/>
<evidence type="ECO:0008006" key="4">
    <source>
        <dbReference type="Google" id="ProtNLM"/>
    </source>
</evidence>
<evidence type="ECO:0000313" key="2">
    <source>
        <dbReference type="EMBL" id="POZ56432.1"/>
    </source>
</evidence>
<dbReference type="EMBL" id="PGLV01000001">
    <property type="protein sequence ID" value="POZ56432.1"/>
    <property type="molecule type" value="Genomic_DNA"/>
</dbReference>
<evidence type="ECO:0000313" key="3">
    <source>
        <dbReference type="Proteomes" id="UP000237319"/>
    </source>
</evidence>
<comment type="caution">
    <text evidence="2">The sequence shown here is derived from an EMBL/GenBank/DDBJ whole genome shotgun (WGS) entry which is preliminary data.</text>
</comment>
<protein>
    <recommendedName>
        <fullName evidence="4">Scaffolding protein</fullName>
    </recommendedName>
</protein>
<dbReference type="Proteomes" id="UP000237319">
    <property type="component" value="Unassembled WGS sequence"/>
</dbReference>
<proteinExistence type="predicted"/>
<reference evidence="2 3" key="1">
    <citation type="submission" date="2017-11" db="EMBL/GenBank/DDBJ databases">
        <title>Genome sequence of Lysinibacillus sphaericus, a lignin-degrading bacteria isolated from municipal solid waste soil.</title>
        <authorList>
            <person name="Persinoti G.F."/>
            <person name="Paixao D.A."/>
            <person name="Bugg T.D."/>
            <person name="Squina F.M."/>
        </authorList>
    </citation>
    <scope>NUCLEOTIDE SEQUENCE [LARGE SCALE GENOMIC DNA]</scope>
    <source>
        <strain evidence="2 3">A1</strain>
    </source>
</reference>
<sequence length="199" mass="22215">MNKEQLIALGLTEEQAQQILDGFGTMVPKSRLDDKIQELKTANDTIAERDTQLQTLQTKATGNEELQTEITRLQQENATVKAEHEAELQKRDFNYALDSALRDAKAKNVKAVRANLNLEAIKLDGDKLLGLDEQLTALKASDDYLFTLEGLAGRTPPNPPGTPPVKNPFSKDYWNLTEQGRLFREEPEKAKQLQALAGQ</sequence>
<feature type="coiled-coil region" evidence="1">
    <location>
        <begin position="29"/>
        <end position="90"/>
    </location>
</feature>
<name>A0A2S5D095_LYSSH</name>
<accession>A0A2S5D095</accession>